<dbReference type="RefSeq" id="WP_034788116.1">
    <property type="nucleotide sequence ID" value="NZ_JALCLQ010000001.1"/>
</dbReference>
<dbReference type="AlphaFoldDB" id="A0A2N0MXW2"/>
<evidence type="ECO:0000313" key="1">
    <source>
        <dbReference type="EMBL" id="STQ45893.1"/>
    </source>
</evidence>
<dbReference type="Proteomes" id="UP000254304">
    <property type="component" value="Unassembled WGS sequence"/>
</dbReference>
<gene>
    <name evidence="1" type="ORF">NCTC12157_03646</name>
</gene>
<dbReference type="GeneID" id="78378975"/>
<name>A0A2N0MXW2_9GAMM</name>
<dbReference type="EMBL" id="UGGO01000001">
    <property type="protein sequence ID" value="STQ45893.1"/>
    <property type="molecule type" value="Genomic_DNA"/>
</dbReference>
<proteinExistence type="predicted"/>
<organism evidence="1 2">
    <name type="scientific">Ewingella americana</name>
    <dbReference type="NCBI Taxonomy" id="41202"/>
    <lineage>
        <taxon>Bacteria</taxon>
        <taxon>Pseudomonadati</taxon>
        <taxon>Pseudomonadota</taxon>
        <taxon>Gammaproteobacteria</taxon>
        <taxon>Enterobacterales</taxon>
        <taxon>Yersiniaceae</taxon>
        <taxon>Ewingella</taxon>
    </lineage>
</organism>
<evidence type="ECO:0000313" key="2">
    <source>
        <dbReference type="Proteomes" id="UP000254304"/>
    </source>
</evidence>
<reference evidence="1 2" key="1">
    <citation type="submission" date="2018-06" db="EMBL/GenBank/DDBJ databases">
        <authorList>
            <consortium name="Pathogen Informatics"/>
            <person name="Doyle S."/>
        </authorList>
    </citation>
    <scope>NUCLEOTIDE SEQUENCE [LARGE SCALE GENOMIC DNA]</scope>
    <source>
        <strain evidence="1 2">NCTC12157</strain>
    </source>
</reference>
<protein>
    <submittedName>
        <fullName evidence="1">Uncharacterized protein</fullName>
    </submittedName>
</protein>
<sequence>MFRLGTFVAILLALTSFSASAVTAYKCVLTHNVQAADGTETADVINKDAHVFDAGNTFTFSPDGTKMITSPELTDIIGQNNQPMKAGAEDNLMYIHVKNNFVVATETDGYVYGDCVEVPTK</sequence>
<accession>A0A2N0MXW2</accession>